<proteinExistence type="predicted"/>
<evidence type="ECO:0000313" key="4">
    <source>
        <dbReference type="EMBL" id="KZZ87112.1"/>
    </source>
</evidence>
<feature type="compositionally biased region" description="Basic and acidic residues" evidence="1">
    <location>
        <begin position="64"/>
        <end position="75"/>
    </location>
</feature>
<dbReference type="STRING" id="1081109.A0A162ICM9"/>
<name>A0A162ICM9_9HYPO</name>
<evidence type="ECO:0000256" key="2">
    <source>
        <dbReference type="SAM" id="SignalP"/>
    </source>
</evidence>
<evidence type="ECO:0000259" key="3">
    <source>
        <dbReference type="Pfam" id="PF14040"/>
    </source>
</evidence>
<feature type="domain" description="Deoxyribonuclease NucA/NucB" evidence="3">
    <location>
        <begin position="44"/>
        <end position="138"/>
    </location>
</feature>
<keyword evidence="2" id="KW-0732">Signal</keyword>
<dbReference type="InterPro" id="IPR029476">
    <property type="entry name" value="DNase_NucA_NucB"/>
</dbReference>
<gene>
    <name evidence="4" type="ORF">AAL_08445</name>
</gene>
<keyword evidence="5" id="KW-1185">Reference proteome</keyword>
<sequence length="260" mass="28743">MRPNAIIIITSGGFLAQFAQQALATPPDVTFLCDTDFPEICENMCWAIRCGNPNFRQRLTFDSPSKEKKKERRDAAGCGRPNRCNSSNQGKPGFRGGGLISCDEYPFASTREADQGHQVTRCVSIDEQRKQGALLSKTKAAVARQGRTDFLINFGNPGNTQYCNNAPCKNDGWQVQDGQVQNSIETSAQFNYYTTSSGIVIGSLGRVDIGTNFTRALGSEEPSHGHLDTWVESIEEYGDMRITSDTILSELPWDHFLVSR</sequence>
<evidence type="ECO:0000313" key="5">
    <source>
        <dbReference type="Proteomes" id="UP000078544"/>
    </source>
</evidence>
<dbReference type="OrthoDB" id="2748312at2759"/>
<accession>A0A162ICM9</accession>
<reference evidence="4 5" key="1">
    <citation type="journal article" date="2016" name="Genome Biol. Evol.">
        <title>Divergent and convergent evolution of fungal pathogenicity.</title>
        <authorList>
            <person name="Shang Y."/>
            <person name="Xiao G."/>
            <person name="Zheng P."/>
            <person name="Cen K."/>
            <person name="Zhan S."/>
            <person name="Wang C."/>
        </authorList>
    </citation>
    <scope>NUCLEOTIDE SEQUENCE [LARGE SCALE GENOMIC DNA]</scope>
    <source>
        <strain evidence="4 5">RCEF 2490</strain>
    </source>
</reference>
<protein>
    <recommendedName>
        <fullName evidence="3">Deoxyribonuclease NucA/NucB domain-containing protein</fullName>
    </recommendedName>
</protein>
<evidence type="ECO:0000256" key="1">
    <source>
        <dbReference type="SAM" id="MobiDB-lite"/>
    </source>
</evidence>
<comment type="caution">
    <text evidence="4">The sequence shown here is derived from an EMBL/GenBank/DDBJ whole genome shotgun (WGS) entry which is preliminary data.</text>
</comment>
<dbReference type="Proteomes" id="UP000078544">
    <property type="component" value="Unassembled WGS sequence"/>
</dbReference>
<feature type="signal peptide" evidence="2">
    <location>
        <begin position="1"/>
        <end position="24"/>
    </location>
</feature>
<feature type="region of interest" description="Disordered" evidence="1">
    <location>
        <begin position="61"/>
        <end position="92"/>
    </location>
</feature>
<dbReference type="EMBL" id="AZGY01000042">
    <property type="protein sequence ID" value="KZZ87112.1"/>
    <property type="molecule type" value="Genomic_DNA"/>
</dbReference>
<dbReference type="Pfam" id="PF14040">
    <property type="entry name" value="DNase_NucA_NucB"/>
    <property type="match status" value="1"/>
</dbReference>
<dbReference type="AlphaFoldDB" id="A0A162ICM9"/>
<feature type="chain" id="PRO_5007835345" description="Deoxyribonuclease NucA/NucB domain-containing protein" evidence="2">
    <location>
        <begin position="25"/>
        <end position="260"/>
    </location>
</feature>
<organism evidence="4 5">
    <name type="scientific">Moelleriella libera RCEF 2490</name>
    <dbReference type="NCBI Taxonomy" id="1081109"/>
    <lineage>
        <taxon>Eukaryota</taxon>
        <taxon>Fungi</taxon>
        <taxon>Dikarya</taxon>
        <taxon>Ascomycota</taxon>
        <taxon>Pezizomycotina</taxon>
        <taxon>Sordariomycetes</taxon>
        <taxon>Hypocreomycetidae</taxon>
        <taxon>Hypocreales</taxon>
        <taxon>Clavicipitaceae</taxon>
        <taxon>Moelleriella</taxon>
    </lineage>
</organism>